<reference evidence="4 5" key="1">
    <citation type="submission" date="2024-02" db="EMBL/GenBank/DDBJ databases">
        <authorList>
            <person name="Daric V."/>
            <person name="Darras S."/>
        </authorList>
    </citation>
    <scope>NUCLEOTIDE SEQUENCE [LARGE SCALE GENOMIC DNA]</scope>
</reference>
<feature type="transmembrane region" description="Helical" evidence="2">
    <location>
        <begin position="57"/>
        <end position="79"/>
    </location>
</feature>
<evidence type="ECO:0000259" key="3">
    <source>
        <dbReference type="PROSITE" id="PS50026"/>
    </source>
</evidence>
<dbReference type="CDD" id="cd00054">
    <property type="entry name" value="EGF_CA"/>
    <property type="match status" value="1"/>
</dbReference>
<keyword evidence="2" id="KW-1133">Transmembrane helix</keyword>
<dbReference type="PROSITE" id="PS01186">
    <property type="entry name" value="EGF_2"/>
    <property type="match status" value="1"/>
</dbReference>
<sequence>MGGNDGISLNLCGCLSGGTCLDPVENICSCPSGFTGDRCQDIDVQFTVKEKASINMISLYCFISFVFFLISLLIGFFIWRRCRSVQRKRNNNHIIEEKSKSVDFERRNSKHDFVLLSIQHDVEDHPLDLIRSSCVSPTPVSSLKTGDMRFHLTEEQFKGLISKSQYIHKENGISDLQSLGIPKRERRQGLSR</sequence>
<evidence type="ECO:0000256" key="1">
    <source>
        <dbReference type="PROSITE-ProRule" id="PRU00076"/>
    </source>
</evidence>
<feature type="domain" description="EGF-like" evidence="3">
    <location>
        <begin position="8"/>
        <end position="40"/>
    </location>
</feature>
<evidence type="ECO:0000313" key="5">
    <source>
        <dbReference type="Proteomes" id="UP001642483"/>
    </source>
</evidence>
<proteinExistence type="predicted"/>
<accession>A0ABP0GZ89</accession>
<dbReference type="InterPro" id="IPR000742">
    <property type="entry name" value="EGF"/>
</dbReference>
<dbReference type="EMBL" id="CAWYQH010000163">
    <property type="protein sequence ID" value="CAK8696865.1"/>
    <property type="molecule type" value="Genomic_DNA"/>
</dbReference>
<keyword evidence="1" id="KW-0245">EGF-like domain</keyword>
<keyword evidence="2" id="KW-0812">Transmembrane</keyword>
<dbReference type="Proteomes" id="UP001642483">
    <property type="component" value="Unassembled WGS sequence"/>
</dbReference>
<dbReference type="PROSITE" id="PS00022">
    <property type="entry name" value="EGF_1"/>
    <property type="match status" value="1"/>
</dbReference>
<protein>
    <recommendedName>
        <fullName evidence="3">EGF-like domain-containing protein</fullName>
    </recommendedName>
</protein>
<keyword evidence="2" id="KW-0472">Membrane</keyword>
<feature type="disulfide bond" evidence="1">
    <location>
        <begin position="30"/>
        <end position="39"/>
    </location>
</feature>
<keyword evidence="5" id="KW-1185">Reference proteome</keyword>
<comment type="caution">
    <text evidence="4">The sequence shown here is derived from an EMBL/GenBank/DDBJ whole genome shotgun (WGS) entry which is preliminary data.</text>
</comment>
<evidence type="ECO:0000256" key="2">
    <source>
        <dbReference type="SAM" id="Phobius"/>
    </source>
</evidence>
<keyword evidence="1" id="KW-1015">Disulfide bond</keyword>
<dbReference type="PROSITE" id="PS50026">
    <property type="entry name" value="EGF_3"/>
    <property type="match status" value="1"/>
</dbReference>
<evidence type="ECO:0000313" key="4">
    <source>
        <dbReference type="EMBL" id="CAK8696865.1"/>
    </source>
</evidence>
<name>A0ABP0GZ89_CLALP</name>
<comment type="caution">
    <text evidence="1">Lacks conserved residue(s) required for the propagation of feature annotation.</text>
</comment>
<dbReference type="Gene3D" id="2.10.25.10">
    <property type="entry name" value="Laminin"/>
    <property type="match status" value="1"/>
</dbReference>
<organism evidence="4 5">
    <name type="scientific">Clavelina lepadiformis</name>
    <name type="common">Light-bulb sea squirt</name>
    <name type="synonym">Ascidia lepadiformis</name>
    <dbReference type="NCBI Taxonomy" id="159417"/>
    <lineage>
        <taxon>Eukaryota</taxon>
        <taxon>Metazoa</taxon>
        <taxon>Chordata</taxon>
        <taxon>Tunicata</taxon>
        <taxon>Ascidiacea</taxon>
        <taxon>Aplousobranchia</taxon>
        <taxon>Clavelinidae</taxon>
        <taxon>Clavelina</taxon>
    </lineage>
</organism>
<gene>
    <name evidence="4" type="ORF">CVLEPA_LOCUS30178</name>
</gene>
<dbReference type="SUPFAM" id="SSF57196">
    <property type="entry name" value="EGF/Laminin"/>
    <property type="match status" value="1"/>
</dbReference>